<dbReference type="RefSeq" id="XP_020056269.1">
    <property type="nucleotide sequence ID" value="XM_020196281.1"/>
</dbReference>
<feature type="region of interest" description="Disordered" evidence="5">
    <location>
        <begin position="1"/>
        <end position="20"/>
    </location>
</feature>
<evidence type="ECO:0000256" key="1">
    <source>
        <dbReference type="ARBA" id="ARBA00005495"/>
    </source>
</evidence>
<dbReference type="OrthoDB" id="6329284at2759"/>
<protein>
    <recommendedName>
        <fullName evidence="6">CENP-V/GFA domain-containing protein</fullName>
    </recommendedName>
</protein>
<name>A0A1L9WUN1_ASPA1</name>
<dbReference type="Proteomes" id="UP000184546">
    <property type="component" value="Unassembled WGS sequence"/>
</dbReference>
<dbReference type="EMBL" id="KV878977">
    <property type="protein sequence ID" value="OJJ99929.1"/>
    <property type="molecule type" value="Genomic_DNA"/>
</dbReference>
<dbReference type="OMA" id="FATRTVC"/>
<organism evidence="7 8">
    <name type="scientific">Aspergillus aculeatus (strain ATCC 16872 / CBS 172.66 / WB 5094)</name>
    <dbReference type="NCBI Taxonomy" id="690307"/>
    <lineage>
        <taxon>Eukaryota</taxon>
        <taxon>Fungi</taxon>
        <taxon>Dikarya</taxon>
        <taxon>Ascomycota</taxon>
        <taxon>Pezizomycotina</taxon>
        <taxon>Eurotiomycetes</taxon>
        <taxon>Eurotiomycetidae</taxon>
        <taxon>Eurotiales</taxon>
        <taxon>Aspergillaceae</taxon>
        <taxon>Aspergillus</taxon>
        <taxon>Aspergillus subgen. Circumdati</taxon>
    </lineage>
</organism>
<gene>
    <name evidence="7" type="ORF">ASPACDRAFT_119817</name>
</gene>
<keyword evidence="3" id="KW-0862">Zinc</keyword>
<reference evidence="8" key="1">
    <citation type="journal article" date="2017" name="Genome Biol.">
        <title>Comparative genomics reveals high biological diversity and specific adaptations in the industrially and medically important fungal genus Aspergillus.</title>
        <authorList>
            <person name="de Vries R.P."/>
            <person name="Riley R."/>
            <person name="Wiebenga A."/>
            <person name="Aguilar-Osorio G."/>
            <person name="Amillis S."/>
            <person name="Uchima C.A."/>
            <person name="Anderluh G."/>
            <person name="Asadollahi M."/>
            <person name="Askin M."/>
            <person name="Barry K."/>
            <person name="Battaglia E."/>
            <person name="Bayram O."/>
            <person name="Benocci T."/>
            <person name="Braus-Stromeyer S.A."/>
            <person name="Caldana C."/>
            <person name="Canovas D."/>
            <person name="Cerqueira G.C."/>
            <person name="Chen F."/>
            <person name="Chen W."/>
            <person name="Choi C."/>
            <person name="Clum A."/>
            <person name="Dos Santos R.A."/>
            <person name="Damasio A.R."/>
            <person name="Diallinas G."/>
            <person name="Emri T."/>
            <person name="Fekete E."/>
            <person name="Flipphi M."/>
            <person name="Freyberg S."/>
            <person name="Gallo A."/>
            <person name="Gournas C."/>
            <person name="Habgood R."/>
            <person name="Hainaut M."/>
            <person name="Harispe M.L."/>
            <person name="Henrissat B."/>
            <person name="Hilden K.S."/>
            <person name="Hope R."/>
            <person name="Hossain A."/>
            <person name="Karabika E."/>
            <person name="Karaffa L."/>
            <person name="Karanyi Z."/>
            <person name="Krasevec N."/>
            <person name="Kuo A."/>
            <person name="Kusch H."/>
            <person name="LaButti K."/>
            <person name="Lagendijk E.L."/>
            <person name="Lapidus A."/>
            <person name="Levasseur A."/>
            <person name="Lindquist E."/>
            <person name="Lipzen A."/>
            <person name="Logrieco A.F."/>
            <person name="MacCabe A."/>
            <person name="Maekelae M.R."/>
            <person name="Malavazi I."/>
            <person name="Melin P."/>
            <person name="Meyer V."/>
            <person name="Mielnichuk N."/>
            <person name="Miskei M."/>
            <person name="Molnar A.P."/>
            <person name="Mule G."/>
            <person name="Ngan C.Y."/>
            <person name="Orejas M."/>
            <person name="Orosz E."/>
            <person name="Ouedraogo J.P."/>
            <person name="Overkamp K.M."/>
            <person name="Park H.-S."/>
            <person name="Perrone G."/>
            <person name="Piumi F."/>
            <person name="Punt P.J."/>
            <person name="Ram A.F."/>
            <person name="Ramon A."/>
            <person name="Rauscher S."/>
            <person name="Record E."/>
            <person name="Riano-Pachon D.M."/>
            <person name="Robert V."/>
            <person name="Roehrig J."/>
            <person name="Ruller R."/>
            <person name="Salamov A."/>
            <person name="Salih N.S."/>
            <person name="Samson R.A."/>
            <person name="Sandor E."/>
            <person name="Sanguinetti M."/>
            <person name="Schuetze T."/>
            <person name="Sepcic K."/>
            <person name="Shelest E."/>
            <person name="Sherlock G."/>
            <person name="Sophianopoulou V."/>
            <person name="Squina F.M."/>
            <person name="Sun H."/>
            <person name="Susca A."/>
            <person name="Todd R.B."/>
            <person name="Tsang A."/>
            <person name="Unkles S.E."/>
            <person name="van de Wiele N."/>
            <person name="van Rossen-Uffink D."/>
            <person name="Oliveira J.V."/>
            <person name="Vesth T.C."/>
            <person name="Visser J."/>
            <person name="Yu J.-H."/>
            <person name="Zhou M."/>
            <person name="Andersen M.R."/>
            <person name="Archer D.B."/>
            <person name="Baker S.E."/>
            <person name="Benoit I."/>
            <person name="Brakhage A.A."/>
            <person name="Braus G.H."/>
            <person name="Fischer R."/>
            <person name="Frisvad J.C."/>
            <person name="Goldman G.H."/>
            <person name="Houbraken J."/>
            <person name="Oakley B."/>
            <person name="Pocsi I."/>
            <person name="Scazzocchio C."/>
            <person name="Seiboth B."/>
            <person name="vanKuyk P.A."/>
            <person name="Wortman J."/>
            <person name="Dyer P.S."/>
            <person name="Grigoriev I.V."/>
        </authorList>
    </citation>
    <scope>NUCLEOTIDE SEQUENCE [LARGE SCALE GENOMIC DNA]</scope>
    <source>
        <strain evidence="8">ATCC 16872 / CBS 172.66 / WB 5094</strain>
    </source>
</reference>
<keyword evidence="2" id="KW-0479">Metal-binding</keyword>
<feature type="compositionally biased region" description="Low complexity" evidence="5">
    <location>
        <begin position="1"/>
        <end position="18"/>
    </location>
</feature>
<sequence>MSTSSTSTNQPSQTSDTNRSSDPFVVQGTCYCQRTTYTTTAPLYGLTYCYCRMCRLLHGAPFAAFTNVESSHFHWARSDRLVEINLSQYATRTICGDCHSPMTMVYHAKSHEVGIVAVTVDERNSKGKVPETVGEHIFLESKPAWFVIPEDGGERSMGILERMRGVVPEGL</sequence>
<dbReference type="PANTHER" id="PTHR33337">
    <property type="entry name" value="GFA DOMAIN-CONTAINING PROTEIN"/>
    <property type="match status" value="1"/>
</dbReference>
<dbReference type="VEuPathDB" id="FungiDB:ASPACDRAFT_119817"/>
<keyword evidence="4" id="KW-0456">Lyase</keyword>
<evidence type="ECO:0000256" key="2">
    <source>
        <dbReference type="ARBA" id="ARBA00022723"/>
    </source>
</evidence>
<dbReference type="SUPFAM" id="SSF51316">
    <property type="entry name" value="Mss4-like"/>
    <property type="match status" value="1"/>
</dbReference>
<dbReference type="STRING" id="690307.A0A1L9WUN1"/>
<dbReference type="GeneID" id="30970095"/>
<accession>A0A1L9WUN1</accession>
<dbReference type="Gene3D" id="3.90.1590.10">
    <property type="entry name" value="glutathione-dependent formaldehyde- activating enzyme (gfa)"/>
    <property type="match status" value="1"/>
</dbReference>
<evidence type="ECO:0000313" key="7">
    <source>
        <dbReference type="EMBL" id="OJJ99929.1"/>
    </source>
</evidence>
<dbReference type="GO" id="GO:0046872">
    <property type="term" value="F:metal ion binding"/>
    <property type="evidence" value="ECO:0007669"/>
    <property type="project" value="UniProtKB-KW"/>
</dbReference>
<dbReference type="AlphaFoldDB" id="A0A1L9WUN1"/>
<comment type="similarity">
    <text evidence="1">Belongs to the Gfa family.</text>
</comment>
<feature type="domain" description="CENP-V/GFA" evidence="6">
    <location>
        <begin position="26"/>
        <end position="146"/>
    </location>
</feature>
<dbReference type="InterPro" id="IPR006913">
    <property type="entry name" value="CENP-V/GFA"/>
</dbReference>
<dbReference type="GO" id="GO:0016846">
    <property type="term" value="F:carbon-sulfur lyase activity"/>
    <property type="evidence" value="ECO:0007669"/>
    <property type="project" value="InterPro"/>
</dbReference>
<evidence type="ECO:0000313" key="8">
    <source>
        <dbReference type="Proteomes" id="UP000184546"/>
    </source>
</evidence>
<proteinExistence type="inferred from homology"/>
<evidence type="ECO:0000256" key="5">
    <source>
        <dbReference type="SAM" id="MobiDB-lite"/>
    </source>
</evidence>
<dbReference type="InterPro" id="IPR011057">
    <property type="entry name" value="Mss4-like_sf"/>
</dbReference>
<dbReference type="PANTHER" id="PTHR33337:SF40">
    <property type="entry name" value="CENP-V_GFA DOMAIN-CONTAINING PROTEIN-RELATED"/>
    <property type="match status" value="1"/>
</dbReference>
<dbReference type="Pfam" id="PF04828">
    <property type="entry name" value="GFA"/>
    <property type="match status" value="1"/>
</dbReference>
<evidence type="ECO:0000256" key="3">
    <source>
        <dbReference type="ARBA" id="ARBA00022833"/>
    </source>
</evidence>
<evidence type="ECO:0000259" key="6">
    <source>
        <dbReference type="PROSITE" id="PS51891"/>
    </source>
</evidence>
<evidence type="ECO:0000256" key="4">
    <source>
        <dbReference type="ARBA" id="ARBA00023239"/>
    </source>
</evidence>
<dbReference type="PROSITE" id="PS51891">
    <property type="entry name" value="CENP_V_GFA"/>
    <property type="match status" value="1"/>
</dbReference>
<keyword evidence="8" id="KW-1185">Reference proteome</keyword>